<dbReference type="EMBL" id="CM000913">
    <property type="protein sequence ID" value="EFG06307.1"/>
    <property type="molecule type" value="Genomic_DNA"/>
</dbReference>
<evidence type="ECO:0008006" key="4">
    <source>
        <dbReference type="Google" id="ProtNLM"/>
    </source>
</evidence>
<dbReference type="eggNOG" id="COG1708">
    <property type="taxonomic scope" value="Bacteria"/>
</dbReference>
<feature type="region of interest" description="Disordered" evidence="1">
    <location>
        <begin position="1"/>
        <end position="20"/>
    </location>
</feature>
<name>E2PZJ8_STRCL</name>
<reference evidence="2 3" key="1">
    <citation type="journal article" date="2010" name="Genome Biol. Evol.">
        <title>The sequence of a 1.8-mb bacterial linear plasmid reveals a rich evolutionary reservoir of secondary metabolic pathways.</title>
        <authorList>
            <person name="Medema M.H."/>
            <person name="Trefzer A."/>
            <person name="Kovalchuk A."/>
            <person name="van den Berg M."/>
            <person name="Mueller U."/>
            <person name="Heijne W."/>
            <person name="Wu L."/>
            <person name="Alam M.T."/>
            <person name="Ronning C.M."/>
            <person name="Nierman W.C."/>
            <person name="Bovenberg R.A.L."/>
            <person name="Breitling R."/>
            <person name="Takano E."/>
        </authorList>
    </citation>
    <scope>NUCLEOTIDE SEQUENCE [LARGE SCALE GENOMIC DNA]</scope>
    <source>
        <strain evidence="3">ATCC 27064 / DSM 738 / JCM 4710 / NBRC 13307 / NCIMB 12785 / NRRL 3585 / VKM Ac-602</strain>
    </source>
</reference>
<sequence>MSDPCPPPADSTDSGSDSGVDETLSGLIDLAAADPEVVGLVLSGSRVHSGMVTDRSDHDVHVILRDDHGPRPQGALSARRSARLDLLVMTLGEFRRRALPGDAYAWLRYAYVHARVVYDGLDGGIARVLDAKRVRRPGEARALVADHLDAYINQVHRSLKSFRDGRDVLGHLDAAESVGPALEVLFALHERVRPYNKYLVWEVERAPLGPPQWAARRLLRTVRQILADGDPATQRALFGDIERAARAAGHGPVLDAWGSDLELLRPVEGRGAGPDR</sequence>
<dbReference type="Proteomes" id="UP000002357">
    <property type="component" value="Chromosome"/>
</dbReference>
<dbReference type="AlphaFoldDB" id="E2PZJ8"/>
<gene>
    <name evidence="2" type="ORF">SCLAV_1229</name>
</gene>
<proteinExistence type="predicted"/>
<accession>E2PZJ8</accession>
<evidence type="ECO:0000313" key="3">
    <source>
        <dbReference type="Proteomes" id="UP000002357"/>
    </source>
</evidence>
<dbReference type="STRING" id="1901.BB341_21935"/>
<evidence type="ECO:0000313" key="2">
    <source>
        <dbReference type="EMBL" id="EFG06307.1"/>
    </source>
</evidence>
<keyword evidence="3" id="KW-1185">Reference proteome</keyword>
<organism evidence="2 3">
    <name type="scientific">Streptomyces clavuligerus</name>
    <dbReference type="NCBI Taxonomy" id="1901"/>
    <lineage>
        <taxon>Bacteria</taxon>
        <taxon>Bacillati</taxon>
        <taxon>Actinomycetota</taxon>
        <taxon>Actinomycetes</taxon>
        <taxon>Kitasatosporales</taxon>
        <taxon>Streptomycetaceae</taxon>
        <taxon>Streptomyces</taxon>
    </lineage>
</organism>
<protein>
    <recommendedName>
        <fullName evidence="4">Polymerase nucleotidyl transferase domain-containing protein</fullName>
    </recommendedName>
</protein>
<evidence type="ECO:0000256" key="1">
    <source>
        <dbReference type="SAM" id="MobiDB-lite"/>
    </source>
</evidence>